<evidence type="ECO:0000256" key="3">
    <source>
        <dbReference type="ARBA" id="ARBA00022912"/>
    </source>
</evidence>
<evidence type="ECO:0000313" key="6">
    <source>
        <dbReference type="EMBL" id="KAA6385604.1"/>
    </source>
</evidence>
<dbReference type="InterPro" id="IPR016130">
    <property type="entry name" value="Tyr_Pase_AS"/>
</dbReference>
<dbReference type="PROSITE" id="PS50056">
    <property type="entry name" value="TYR_PHOSPHATASE_2"/>
    <property type="match status" value="1"/>
</dbReference>
<keyword evidence="3" id="KW-0904">Protein phosphatase</keyword>
<evidence type="ECO:0000256" key="4">
    <source>
        <dbReference type="SAM" id="MobiDB-lite"/>
    </source>
</evidence>
<dbReference type="CDD" id="cd14498">
    <property type="entry name" value="DSP"/>
    <property type="match status" value="1"/>
</dbReference>
<protein>
    <recommendedName>
        <fullName evidence="5">Tyrosine specific protein phosphatases domain-containing protein</fullName>
    </recommendedName>
</protein>
<gene>
    <name evidence="6" type="ORF">EZS28_018870</name>
</gene>
<sequence>MELVKNRIIEFESNWPESLKFLRDCMDSGGVALIHCRAGMSRSSTILLAHLLDYYKMNLRDVWQLLCSKHPIAAPITPFWKALIAFEQRLFQETSPDHSLTGYKPSITLLDYQLYMLKIIFPRTPEQEFLKCVQEQQGNWLTAARVFHFNHPESLESFAMRYGVGATPYHPFCDLIAEVRPEEAPEEASSGGSGQRERVGIGYGSGGQGITAQQYQQYQMQAQQQARQGFGW</sequence>
<feature type="region of interest" description="Disordered" evidence="4">
    <location>
        <begin position="181"/>
        <end position="203"/>
    </location>
</feature>
<proteinExistence type="inferred from homology"/>
<dbReference type="Proteomes" id="UP000324800">
    <property type="component" value="Unassembled WGS sequence"/>
</dbReference>
<dbReference type="InterPro" id="IPR000340">
    <property type="entry name" value="Dual-sp_phosphatase_cat-dom"/>
</dbReference>
<dbReference type="PANTHER" id="PTHR45961:SF6">
    <property type="entry name" value="IP21249P"/>
    <property type="match status" value="1"/>
</dbReference>
<dbReference type="PANTHER" id="PTHR45961">
    <property type="entry name" value="IP21249P"/>
    <property type="match status" value="1"/>
</dbReference>
<evidence type="ECO:0000256" key="2">
    <source>
        <dbReference type="ARBA" id="ARBA00022801"/>
    </source>
</evidence>
<dbReference type="InterPro" id="IPR029021">
    <property type="entry name" value="Prot-tyrosine_phosphatase-like"/>
</dbReference>
<feature type="domain" description="Tyrosine specific protein phosphatases" evidence="5">
    <location>
        <begin position="13"/>
        <end position="71"/>
    </location>
</feature>
<dbReference type="AlphaFoldDB" id="A0A5J4VSL3"/>
<evidence type="ECO:0000256" key="1">
    <source>
        <dbReference type="ARBA" id="ARBA00008601"/>
    </source>
</evidence>
<dbReference type="OrthoDB" id="285418at2759"/>
<evidence type="ECO:0000313" key="7">
    <source>
        <dbReference type="Proteomes" id="UP000324800"/>
    </source>
</evidence>
<dbReference type="GO" id="GO:0004721">
    <property type="term" value="F:phosphoprotein phosphatase activity"/>
    <property type="evidence" value="ECO:0007669"/>
    <property type="project" value="UniProtKB-KW"/>
</dbReference>
<name>A0A5J4VSL3_9EUKA</name>
<dbReference type="Gene3D" id="3.90.190.10">
    <property type="entry name" value="Protein tyrosine phosphatase superfamily"/>
    <property type="match status" value="1"/>
</dbReference>
<dbReference type="InterPro" id="IPR000387">
    <property type="entry name" value="Tyr_Pase_dom"/>
</dbReference>
<dbReference type="SUPFAM" id="SSF52799">
    <property type="entry name" value="(Phosphotyrosine protein) phosphatases II"/>
    <property type="match status" value="1"/>
</dbReference>
<comment type="caution">
    <text evidence="6">The sequence shown here is derived from an EMBL/GenBank/DDBJ whole genome shotgun (WGS) entry which is preliminary data.</text>
</comment>
<accession>A0A5J4VSL3</accession>
<reference evidence="6 7" key="1">
    <citation type="submission" date="2019-03" db="EMBL/GenBank/DDBJ databases">
        <title>Single cell metagenomics reveals metabolic interactions within the superorganism composed of flagellate Streblomastix strix and complex community of Bacteroidetes bacteria on its surface.</title>
        <authorList>
            <person name="Treitli S.C."/>
            <person name="Kolisko M."/>
            <person name="Husnik F."/>
            <person name="Keeling P."/>
            <person name="Hampl V."/>
        </authorList>
    </citation>
    <scope>NUCLEOTIDE SEQUENCE [LARGE SCALE GENOMIC DNA]</scope>
    <source>
        <strain evidence="6">ST1C</strain>
    </source>
</reference>
<dbReference type="PROSITE" id="PS00383">
    <property type="entry name" value="TYR_PHOSPHATASE_1"/>
    <property type="match status" value="1"/>
</dbReference>
<evidence type="ECO:0000259" key="5">
    <source>
        <dbReference type="PROSITE" id="PS50056"/>
    </source>
</evidence>
<dbReference type="InterPro" id="IPR052103">
    <property type="entry name" value="Dual_spec_Phospatases"/>
</dbReference>
<dbReference type="Pfam" id="PF00782">
    <property type="entry name" value="DSPc"/>
    <property type="match status" value="1"/>
</dbReference>
<keyword evidence="2" id="KW-0378">Hydrolase</keyword>
<dbReference type="EMBL" id="SNRW01005188">
    <property type="protein sequence ID" value="KAA6385604.1"/>
    <property type="molecule type" value="Genomic_DNA"/>
</dbReference>
<organism evidence="6 7">
    <name type="scientific">Streblomastix strix</name>
    <dbReference type="NCBI Taxonomy" id="222440"/>
    <lineage>
        <taxon>Eukaryota</taxon>
        <taxon>Metamonada</taxon>
        <taxon>Preaxostyla</taxon>
        <taxon>Oxymonadida</taxon>
        <taxon>Streblomastigidae</taxon>
        <taxon>Streblomastix</taxon>
    </lineage>
</organism>
<comment type="similarity">
    <text evidence="1">Belongs to the protein-tyrosine phosphatase family. Non-receptor class dual specificity subfamily.</text>
</comment>